<reference evidence="2 3" key="1">
    <citation type="submission" date="2015-06" db="EMBL/GenBank/DDBJ databases">
        <title>Survival trade-offs in plant roots during colonization by closely related pathogenic and mutualistic fungi.</title>
        <authorList>
            <person name="Hacquard S."/>
            <person name="Kracher B."/>
            <person name="Hiruma K."/>
            <person name="Weinman A."/>
            <person name="Muench P."/>
            <person name="Garrido Oter R."/>
            <person name="Ver Loren van Themaat E."/>
            <person name="Dallerey J.-F."/>
            <person name="Damm U."/>
            <person name="Henrissat B."/>
            <person name="Lespinet O."/>
            <person name="Thon M."/>
            <person name="Kemen E."/>
            <person name="McHardy A.C."/>
            <person name="Schulze-Lefert P."/>
            <person name="O'Connell R.J."/>
        </authorList>
    </citation>
    <scope>NUCLEOTIDE SEQUENCE [LARGE SCALE GENOMIC DNA]</scope>
    <source>
        <strain evidence="2 3">MAFF 238704</strain>
    </source>
</reference>
<keyword evidence="1" id="KW-0732">Signal</keyword>
<sequence length="196" mass="20334">LTVPSTITSNMKLSLLVIAAPAAQAVVSYMAAVPESLMAMVESSNCTLPDDFQIQNFAAESPDGGQTVESLNFNFNDDSTVLSTPCHLNASSVPVAGDGRTARYACDDARVQFIWQNGTVTVIEKVCPGDDGAADYEASGTAAVPVVCDGAAGNGTGNAARHRRSNSRRAVACKSNSDDIRSKFFSIQPVPGGGEA</sequence>
<name>A0A167B996_COLIC</name>
<feature type="signal peptide" evidence="1">
    <location>
        <begin position="1"/>
        <end position="25"/>
    </location>
</feature>
<gene>
    <name evidence="2" type="ORF">CI238_03320</name>
</gene>
<keyword evidence="3" id="KW-1185">Reference proteome</keyword>
<accession>A0A167B996</accession>
<evidence type="ECO:0000256" key="1">
    <source>
        <dbReference type="SAM" id="SignalP"/>
    </source>
</evidence>
<feature type="non-terminal residue" evidence="2">
    <location>
        <position position="1"/>
    </location>
</feature>
<comment type="caution">
    <text evidence="2">The sequence shown here is derived from an EMBL/GenBank/DDBJ whole genome shotgun (WGS) entry which is preliminary data.</text>
</comment>
<evidence type="ECO:0000313" key="2">
    <source>
        <dbReference type="EMBL" id="KZL81041.1"/>
    </source>
</evidence>
<dbReference type="STRING" id="1573173.A0A167B996"/>
<feature type="chain" id="PRO_5007884096" evidence="1">
    <location>
        <begin position="26"/>
        <end position="196"/>
    </location>
</feature>
<dbReference type="EMBL" id="LFIW01001782">
    <property type="protein sequence ID" value="KZL81041.1"/>
    <property type="molecule type" value="Genomic_DNA"/>
</dbReference>
<protein>
    <submittedName>
        <fullName evidence="2">Uncharacterized protein</fullName>
    </submittedName>
</protein>
<dbReference type="Proteomes" id="UP000076584">
    <property type="component" value="Unassembled WGS sequence"/>
</dbReference>
<proteinExistence type="predicted"/>
<evidence type="ECO:0000313" key="3">
    <source>
        <dbReference type="Proteomes" id="UP000076584"/>
    </source>
</evidence>
<organism evidence="2 3">
    <name type="scientific">Colletotrichum incanum</name>
    <name type="common">Soybean anthracnose fungus</name>
    <dbReference type="NCBI Taxonomy" id="1573173"/>
    <lineage>
        <taxon>Eukaryota</taxon>
        <taxon>Fungi</taxon>
        <taxon>Dikarya</taxon>
        <taxon>Ascomycota</taxon>
        <taxon>Pezizomycotina</taxon>
        <taxon>Sordariomycetes</taxon>
        <taxon>Hypocreomycetidae</taxon>
        <taxon>Glomerellales</taxon>
        <taxon>Glomerellaceae</taxon>
        <taxon>Colletotrichum</taxon>
        <taxon>Colletotrichum spaethianum species complex</taxon>
    </lineage>
</organism>
<dbReference type="AlphaFoldDB" id="A0A167B996"/>